<reference evidence="1 2" key="1">
    <citation type="submission" date="2016-09" db="EMBL/GenBank/DDBJ databases">
        <title>The draft genome of Dichanthelium oligosanthes: A C3 panicoid grass species.</title>
        <authorList>
            <person name="Studer A.J."/>
            <person name="Schnable J.C."/>
            <person name="Brutnell T.P."/>
        </authorList>
    </citation>
    <scope>NUCLEOTIDE SEQUENCE [LARGE SCALE GENOMIC DNA]</scope>
    <source>
        <strain evidence="2">cv. Kellogg 1175</strain>
        <tissue evidence="1">Leaf</tissue>
    </source>
</reference>
<protein>
    <submittedName>
        <fullName evidence="1">Uncharacterized protein</fullName>
    </submittedName>
</protein>
<proteinExistence type="predicted"/>
<dbReference type="AlphaFoldDB" id="A0A1E5VTC8"/>
<sequence length="59" mass="6373">MKDTSMTCAHSVLGLVKFHFPSLNLSKVGEGMGCPEEQFNAYVDEAEPLADKVAGMLDL</sequence>
<organism evidence="1 2">
    <name type="scientific">Dichanthelium oligosanthes</name>
    <dbReference type="NCBI Taxonomy" id="888268"/>
    <lineage>
        <taxon>Eukaryota</taxon>
        <taxon>Viridiplantae</taxon>
        <taxon>Streptophyta</taxon>
        <taxon>Embryophyta</taxon>
        <taxon>Tracheophyta</taxon>
        <taxon>Spermatophyta</taxon>
        <taxon>Magnoliopsida</taxon>
        <taxon>Liliopsida</taxon>
        <taxon>Poales</taxon>
        <taxon>Poaceae</taxon>
        <taxon>PACMAD clade</taxon>
        <taxon>Panicoideae</taxon>
        <taxon>Panicodae</taxon>
        <taxon>Paniceae</taxon>
        <taxon>Dichantheliinae</taxon>
        <taxon>Dichanthelium</taxon>
    </lineage>
</organism>
<accession>A0A1E5VTC8</accession>
<dbReference type="Proteomes" id="UP000095767">
    <property type="component" value="Unassembled WGS sequence"/>
</dbReference>
<gene>
    <name evidence="1" type="ORF">BAE44_0010639</name>
</gene>
<dbReference type="EMBL" id="LWDX02030267">
    <property type="protein sequence ID" value="OEL28342.1"/>
    <property type="molecule type" value="Genomic_DNA"/>
</dbReference>
<evidence type="ECO:0000313" key="1">
    <source>
        <dbReference type="EMBL" id="OEL28342.1"/>
    </source>
</evidence>
<keyword evidence="2" id="KW-1185">Reference proteome</keyword>
<name>A0A1E5VTC8_9POAL</name>
<comment type="caution">
    <text evidence="1">The sequence shown here is derived from an EMBL/GenBank/DDBJ whole genome shotgun (WGS) entry which is preliminary data.</text>
</comment>
<evidence type="ECO:0000313" key="2">
    <source>
        <dbReference type="Proteomes" id="UP000095767"/>
    </source>
</evidence>